<dbReference type="RefSeq" id="WP_165992616.1">
    <property type="nucleotide sequence ID" value="NZ_JAMYZY010000045.1"/>
</dbReference>
<evidence type="ECO:0000313" key="3">
    <source>
        <dbReference type="Proteomes" id="UP001523528"/>
    </source>
</evidence>
<feature type="region of interest" description="Disordered" evidence="1">
    <location>
        <begin position="155"/>
        <end position="174"/>
    </location>
</feature>
<name>A0ABT1F605_9PROT</name>
<proteinExistence type="predicted"/>
<gene>
    <name evidence="2" type="ORF">NKW50_14075</name>
</gene>
<keyword evidence="3" id="KW-1185">Reference proteome</keyword>
<feature type="compositionally biased region" description="Basic and acidic residues" evidence="1">
    <location>
        <begin position="164"/>
        <end position="174"/>
    </location>
</feature>
<sequence length="174" mass="19836">MSEGISFPKLRLPPIQAAELTATEWASVEDKAKLGNAILGFIAKGMPAHAWTQRLYGRVSNMWGFIAHYNQQCFGTLHFETTEGRIRFLDQIVHAPCHGSPRWTWCDVEVIIQRRVRDSMLVDAYRLQDKQEIERSERAQLGALMAKYSVRPAMSDIGPQISKPPEKREQLSLI</sequence>
<evidence type="ECO:0000256" key="1">
    <source>
        <dbReference type="SAM" id="MobiDB-lite"/>
    </source>
</evidence>
<organism evidence="2 3">
    <name type="scientific">Acetobacter lambici</name>
    <dbReference type="NCBI Taxonomy" id="1332824"/>
    <lineage>
        <taxon>Bacteria</taxon>
        <taxon>Pseudomonadati</taxon>
        <taxon>Pseudomonadota</taxon>
        <taxon>Alphaproteobacteria</taxon>
        <taxon>Acetobacterales</taxon>
        <taxon>Acetobacteraceae</taxon>
        <taxon>Acetobacter</taxon>
    </lineage>
</organism>
<dbReference type="EMBL" id="JAMYZZ010000046">
    <property type="protein sequence ID" value="MCP1259719.1"/>
    <property type="molecule type" value="Genomic_DNA"/>
</dbReference>
<reference evidence="2 3" key="1">
    <citation type="submission" date="2022-06" db="EMBL/GenBank/DDBJ databases">
        <title>Acetobacer genomes from food samples.</title>
        <authorList>
            <person name="Sombolestani A."/>
        </authorList>
    </citation>
    <scope>NUCLEOTIDE SEQUENCE [LARGE SCALE GENOMIC DNA]</scope>
    <source>
        <strain evidence="2 3">R-83285</strain>
    </source>
</reference>
<evidence type="ECO:0000313" key="2">
    <source>
        <dbReference type="EMBL" id="MCP1259719.1"/>
    </source>
</evidence>
<comment type="caution">
    <text evidence="2">The sequence shown here is derived from an EMBL/GenBank/DDBJ whole genome shotgun (WGS) entry which is preliminary data.</text>
</comment>
<dbReference type="Proteomes" id="UP001523528">
    <property type="component" value="Unassembled WGS sequence"/>
</dbReference>
<accession>A0ABT1F605</accession>
<protein>
    <submittedName>
        <fullName evidence="2">Uncharacterized protein</fullName>
    </submittedName>
</protein>